<dbReference type="EMBL" id="JBHLXE010000085">
    <property type="protein sequence ID" value="MFC0179935.1"/>
    <property type="molecule type" value="Genomic_DNA"/>
</dbReference>
<dbReference type="PANTHER" id="PTHR43132:SF2">
    <property type="entry name" value="ARSENICAL RESISTANCE OPERON REPRESSOR ARSR-RELATED"/>
    <property type="match status" value="1"/>
</dbReference>
<protein>
    <submittedName>
        <fullName evidence="5">Metalloregulator ArsR/SmtB family transcription factor</fullName>
    </submittedName>
</protein>
<sequence length="123" mass="14299">MHKDRIHKEKAMKTLSEVMTPEQTKLHEAASYAVDVLRALANQDRLLILCFLSQGEANVSNLENKLGIRQPTLSQQLGILRKQKLVETRREGKQIFYRIDDKRVLSLLQTMYSLFCPEELKEE</sequence>
<accession>A0ABV6CCS6</accession>
<dbReference type="PRINTS" id="PR00778">
    <property type="entry name" value="HTHARSR"/>
</dbReference>
<dbReference type="InterPro" id="IPR001845">
    <property type="entry name" value="HTH_ArsR_DNA-bd_dom"/>
</dbReference>
<dbReference type="PROSITE" id="PS50987">
    <property type="entry name" value="HTH_ARSR_2"/>
    <property type="match status" value="1"/>
</dbReference>
<dbReference type="InterPro" id="IPR051011">
    <property type="entry name" value="Metal_resp_trans_reg"/>
</dbReference>
<name>A0ABV6CCS6_9GAMM</name>
<organism evidence="5 6">
    <name type="scientific">Thorsellia kenyensis</name>
    <dbReference type="NCBI Taxonomy" id="1549888"/>
    <lineage>
        <taxon>Bacteria</taxon>
        <taxon>Pseudomonadati</taxon>
        <taxon>Pseudomonadota</taxon>
        <taxon>Gammaproteobacteria</taxon>
        <taxon>Enterobacterales</taxon>
        <taxon>Thorselliaceae</taxon>
        <taxon>Thorsellia</taxon>
    </lineage>
</organism>
<dbReference type="NCBIfam" id="NF033788">
    <property type="entry name" value="HTH_metalloreg"/>
    <property type="match status" value="1"/>
</dbReference>
<feature type="domain" description="HTH arsR-type" evidence="4">
    <location>
        <begin position="26"/>
        <end position="119"/>
    </location>
</feature>
<dbReference type="PANTHER" id="PTHR43132">
    <property type="entry name" value="ARSENICAL RESISTANCE OPERON REPRESSOR ARSR-RELATED"/>
    <property type="match status" value="1"/>
</dbReference>
<dbReference type="Pfam" id="PF01022">
    <property type="entry name" value="HTH_5"/>
    <property type="match status" value="1"/>
</dbReference>
<dbReference type="CDD" id="cd00090">
    <property type="entry name" value="HTH_ARSR"/>
    <property type="match status" value="1"/>
</dbReference>
<evidence type="ECO:0000256" key="2">
    <source>
        <dbReference type="ARBA" id="ARBA00023125"/>
    </source>
</evidence>
<dbReference type="InterPro" id="IPR036388">
    <property type="entry name" value="WH-like_DNA-bd_sf"/>
</dbReference>
<dbReference type="SMART" id="SM00418">
    <property type="entry name" value="HTH_ARSR"/>
    <property type="match status" value="1"/>
</dbReference>
<dbReference type="InterPro" id="IPR011991">
    <property type="entry name" value="ArsR-like_HTH"/>
</dbReference>
<keyword evidence="2" id="KW-0238">DNA-binding</keyword>
<dbReference type="Gene3D" id="1.10.10.10">
    <property type="entry name" value="Winged helix-like DNA-binding domain superfamily/Winged helix DNA-binding domain"/>
    <property type="match status" value="1"/>
</dbReference>
<dbReference type="SUPFAM" id="SSF46785">
    <property type="entry name" value="Winged helix' DNA-binding domain"/>
    <property type="match status" value="1"/>
</dbReference>
<evidence type="ECO:0000313" key="5">
    <source>
        <dbReference type="EMBL" id="MFC0179935.1"/>
    </source>
</evidence>
<keyword evidence="3" id="KW-0804">Transcription</keyword>
<evidence type="ECO:0000259" key="4">
    <source>
        <dbReference type="PROSITE" id="PS50987"/>
    </source>
</evidence>
<dbReference type="Proteomes" id="UP001589758">
    <property type="component" value="Unassembled WGS sequence"/>
</dbReference>
<reference evidence="5 6" key="1">
    <citation type="submission" date="2024-09" db="EMBL/GenBank/DDBJ databases">
        <authorList>
            <person name="Sun Q."/>
            <person name="Mori K."/>
        </authorList>
    </citation>
    <scope>NUCLEOTIDE SEQUENCE [LARGE SCALE GENOMIC DNA]</scope>
    <source>
        <strain evidence="5 6">CCM 8545</strain>
    </source>
</reference>
<dbReference type="RefSeq" id="WP_385877049.1">
    <property type="nucleotide sequence ID" value="NZ_JBHLXE010000085.1"/>
</dbReference>
<keyword evidence="1" id="KW-0805">Transcription regulation</keyword>
<evidence type="ECO:0000313" key="6">
    <source>
        <dbReference type="Proteomes" id="UP001589758"/>
    </source>
</evidence>
<gene>
    <name evidence="5" type="ORF">ACFFIT_07520</name>
</gene>
<evidence type="ECO:0000256" key="3">
    <source>
        <dbReference type="ARBA" id="ARBA00023163"/>
    </source>
</evidence>
<proteinExistence type="predicted"/>
<dbReference type="InterPro" id="IPR036390">
    <property type="entry name" value="WH_DNA-bd_sf"/>
</dbReference>
<keyword evidence="6" id="KW-1185">Reference proteome</keyword>
<comment type="caution">
    <text evidence="5">The sequence shown here is derived from an EMBL/GenBank/DDBJ whole genome shotgun (WGS) entry which is preliminary data.</text>
</comment>
<evidence type="ECO:0000256" key="1">
    <source>
        <dbReference type="ARBA" id="ARBA00023015"/>
    </source>
</evidence>